<keyword evidence="20" id="KW-1185">Reference proteome</keyword>
<dbReference type="GO" id="GO:0017038">
    <property type="term" value="P:protein import"/>
    <property type="evidence" value="ECO:0007669"/>
    <property type="project" value="InterPro"/>
</dbReference>
<evidence type="ECO:0000256" key="8">
    <source>
        <dbReference type="ARBA" id="ARBA00022840"/>
    </source>
</evidence>
<evidence type="ECO:0000256" key="7">
    <source>
        <dbReference type="ARBA" id="ARBA00022741"/>
    </source>
</evidence>
<dbReference type="EMBL" id="FR872582">
    <property type="protein sequence ID" value="CCB88084.1"/>
    <property type="molecule type" value="Genomic_DNA"/>
</dbReference>
<dbReference type="SUPFAM" id="SSF81886">
    <property type="entry name" value="Helical scaffold and wing domains of SecA"/>
    <property type="match status" value="1"/>
</dbReference>
<dbReference type="Gene3D" id="1.10.3060.10">
    <property type="entry name" value="Helical scaffold and wing domains of SecA"/>
    <property type="match status" value="1"/>
</dbReference>
<evidence type="ECO:0000256" key="1">
    <source>
        <dbReference type="ARBA" id="ARBA00004170"/>
    </source>
</evidence>
<dbReference type="CDD" id="cd17928">
    <property type="entry name" value="DEXDc_SecA"/>
    <property type="match status" value="1"/>
</dbReference>
<keyword evidence="11 13" id="KW-0811">Translocation</keyword>
<dbReference type="InterPro" id="IPR027417">
    <property type="entry name" value="P-loop_NTPase"/>
</dbReference>
<evidence type="ECO:0000256" key="15">
    <source>
        <dbReference type="SAM" id="MobiDB-lite"/>
    </source>
</evidence>
<keyword evidence="9 13" id="KW-0653">Protein transport</keyword>
<evidence type="ECO:0000313" key="20">
    <source>
        <dbReference type="Proteomes" id="UP000000496"/>
    </source>
</evidence>
<comment type="subcellular location">
    <subcellularLocation>
        <location evidence="13">Cell inner membrane</location>
        <topology evidence="13">Peripheral membrane protein</topology>
        <orientation evidence="13">Cytoplasmic side</orientation>
    </subcellularLocation>
    <subcellularLocation>
        <location evidence="13">Cytoplasm</location>
    </subcellularLocation>
    <subcellularLocation>
        <location evidence="1">Membrane</location>
        <topology evidence="1">Peripheral membrane protein</topology>
    </subcellularLocation>
    <text evidence="13">Distribution is 50-50.</text>
</comment>
<feature type="domain" description="Helicase C-terminal" evidence="17">
    <location>
        <begin position="573"/>
        <end position="742"/>
    </location>
</feature>
<dbReference type="InterPro" id="IPR036670">
    <property type="entry name" value="SecA_X-link_sf"/>
</dbReference>
<evidence type="ECO:0000256" key="5">
    <source>
        <dbReference type="ARBA" id="ARBA00022490"/>
    </source>
</evidence>
<evidence type="ECO:0000256" key="4">
    <source>
        <dbReference type="ARBA" id="ARBA00022475"/>
    </source>
</evidence>
<dbReference type="InterPro" id="IPR014001">
    <property type="entry name" value="Helicase_ATP-bd"/>
</dbReference>
<evidence type="ECO:0000256" key="13">
    <source>
        <dbReference type="HAMAP-Rule" id="MF_01382"/>
    </source>
</evidence>
<evidence type="ECO:0000256" key="11">
    <source>
        <dbReference type="ARBA" id="ARBA00023010"/>
    </source>
</evidence>
<evidence type="ECO:0000256" key="6">
    <source>
        <dbReference type="ARBA" id="ARBA00022519"/>
    </source>
</evidence>
<dbReference type="InterPro" id="IPR011115">
    <property type="entry name" value="SecA_DEAD"/>
</dbReference>
<evidence type="ECO:0000256" key="12">
    <source>
        <dbReference type="ARBA" id="ARBA00023136"/>
    </source>
</evidence>
<dbReference type="EC" id="7.4.2.8" evidence="13"/>
<keyword evidence="8 13" id="KW-0067">ATP-binding</keyword>
<dbReference type="PROSITE" id="PS51192">
    <property type="entry name" value="HELICASE_ATP_BIND_1"/>
    <property type="match status" value="1"/>
</dbReference>
<dbReference type="STRING" id="331113.SNE_A02070"/>
<dbReference type="GO" id="GO:0006605">
    <property type="term" value="P:protein targeting"/>
    <property type="evidence" value="ECO:0007669"/>
    <property type="project" value="UniProtKB-UniRule"/>
</dbReference>
<dbReference type="FunFam" id="3.40.50.300:FF:000429">
    <property type="entry name" value="Preprotein translocase subunit SecA"/>
    <property type="match status" value="1"/>
</dbReference>
<dbReference type="AlphaFoldDB" id="F8L5U2"/>
<dbReference type="GO" id="GO:0005524">
    <property type="term" value="F:ATP binding"/>
    <property type="evidence" value="ECO:0007669"/>
    <property type="project" value="UniProtKB-UniRule"/>
</dbReference>
<evidence type="ECO:0000256" key="3">
    <source>
        <dbReference type="ARBA" id="ARBA00022448"/>
    </source>
</evidence>
<dbReference type="InterPro" id="IPR000185">
    <property type="entry name" value="SecA"/>
</dbReference>
<dbReference type="CDD" id="cd18803">
    <property type="entry name" value="SF2_C_secA"/>
    <property type="match status" value="1"/>
</dbReference>
<dbReference type="HOGENOM" id="CLU_005314_3_0_0"/>
<feature type="region of interest" description="Disordered" evidence="15">
    <location>
        <begin position="965"/>
        <end position="998"/>
    </location>
</feature>
<dbReference type="KEGG" id="sng:SNE_A02070"/>
<dbReference type="GO" id="GO:0031522">
    <property type="term" value="C:cell envelope Sec protein transport complex"/>
    <property type="evidence" value="ECO:0007669"/>
    <property type="project" value="TreeGrafter"/>
</dbReference>
<evidence type="ECO:0000259" key="18">
    <source>
        <dbReference type="PROSITE" id="PS51196"/>
    </source>
</evidence>
<dbReference type="Proteomes" id="UP000000496">
    <property type="component" value="Chromosome gsn.131"/>
</dbReference>
<dbReference type="PANTHER" id="PTHR30612">
    <property type="entry name" value="SECA INNER MEMBRANE COMPONENT OF SEC PROTEIN SECRETION SYSTEM"/>
    <property type="match status" value="1"/>
</dbReference>
<keyword evidence="7 13" id="KW-0547">Nucleotide-binding</keyword>
<dbReference type="NCBIfam" id="TIGR00963">
    <property type="entry name" value="secA"/>
    <property type="match status" value="1"/>
</dbReference>
<name>F8L5U2_SIMNZ</name>
<feature type="compositionally biased region" description="Polar residues" evidence="15">
    <location>
        <begin position="973"/>
        <end position="983"/>
    </location>
</feature>
<dbReference type="InterPro" id="IPR020937">
    <property type="entry name" value="SecA_CS"/>
</dbReference>
<dbReference type="InterPro" id="IPR011130">
    <property type="entry name" value="SecA_preprotein_X-link_dom"/>
</dbReference>
<dbReference type="Pfam" id="PF21090">
    <property type="entry name" value="P-loop_SecA"/>
    <property type="match status" value="2"/>
</dbReference>
<dbReference type="Pfam" id="PF07517">
    <property type="entry name" value="SecA_DEAD"/>
    <property type="match status" value="1"/>
</dbReference>
<proteinExistence type="inferred from homology"/>
<dbReference type="InterPro" id="IPR001650">
    <property type="entry name" value="Helicase_C-like"/>
</dbReference>
<dbReference type="GO" id="GO:0065002">
    <property type="term" value="P:intracellular protein transmembrane transport"/>
    <property type="evidence" value="ECO:0007669"/>
    <property type="project" value="UniProtKB-UniRule"/>
</dbReference>
<keyword evidence="12 13" id="KW-0472">Membrane</keyword>
<sequence>MDIYRFSTEERYKMLGFVKKIFGTAQSRRLKKFQKIVKQINTIEESFQQLSDEEIKQKVPEFRSRLAEGESLDLLLPEAYALVKNTCRRLCGTDVHVSGYTQKWDMVPYDVQLLGAIAMHHGTISEMMTGEGKTLTASLPLFLNALTGRPVHLVTVNDYLAKRDCEWIGAIFRWLGLTTKALINEVPPHERKEIYSADIVYGTASEFGFDYLRDNSMAHSPEEQCQRGFYFAIIDEVDSILIDEARTPLIISGPVPNSRQMYEELKEPVARLVRLQRDHCNKLASEARKTLDELGRLKEDEELEKLSKEESKKETEAMKKLWLVGKGTPQNKILKRIKEHPDLRAELEKWETYFHGEPNKEERHETLAELYIIIDERSSEYELTDKGINLWSGEKEEAKDDFVMLDLGHEYALIDQNTKLDDQEKLEQKIAIREEDSRRKERAHNLRQLLRAHLLMEKDIDYIVEDKKIVIIDENTGRPQPGRRFSDGLHQAIEAKESVPIQQETQTYATITLQNYFRMYDKLAGMTGTAMTEANELKEIYKIDVLEIPTHRKCRRKDQDDEIYMTEREKYNAILKDIVEIHEQGRPILIGTETVEVSEKLARILRQNKLNYTVLNAKNHATEAEIIAQAGKTGAITVATNMAGRGTDIKLEKGVAEKGGLHVIGTTRHQSRRIDRQLRGRCARQGDPGSSKFYVSFEDSLMRLFTSPKLTMFLKRFRPPEGEPISAKVLNRSIETAQKRVEQRNYSIRKHTLEYDDVMNKQRQEVYSFRNEILHEQDSVKLANEILESICSQMAEEFFISRSSEEGWNPKGYREWLMTNFPVSFENDAFDNDYQTIEEIETEAAQKIILSLRNKLDHEAKIIGIIQENAGKEVNPEPVLKEIIRSILLRNIDRLWQDHLLSIDHLRTEVSMRVVGQKDPLLEFKHEAFALFDVFSRDLKLKVAHGLFKFAMAPPEMQQQNNVERLKSMRPSKPQSFFSQDPQSGLYLPKGPIKTKKN</sequence>
<comment type="function">
    <text evidence="13">Part of the Sec protein translocase complex. Interacts with the SecYEG preprotein conducting channel. Has a central role in coupling the hydrolysis of ATP to the transfer of proteins into and across the cell membrane, serving as an ATP-driven molecular motor driving the stepwise translocation of polypeptide chains across the membrane.</text>
</comment>
<dbReference type="InterPro" id="IPR011116">
    <property type="entry name" value="SecA_Wing/Scaffold"/>
</dbReference>
<dbReference type="InterPro" id="IPR044722">
    <property type="entry name" value="SecA_SF2_C"/>
</dbReference>
<gene>
    <name evidence="13 19" type="primary">secA</name>
    <name evidence="19" type="ordered locus">SNE_A02070</name>
</gene>
<protein>
    <recommendedName>
        <fullName evidence="13 14">Protein translocase subunit SecA</fullName>
        <ecNumber evidence="13">7.4.2.8</ecNumber>
    </recommendedName>
</protein>
<dbReference type="FunFam" id="3.40.50.300:FF:000246">
    <property type="entry name" value="Preprotein translocase subunit SecA"/>
    <property type="match status" value="1"/>
</dbReference>
<keyword evidence="10 13" id="KW-1278">Translocase</keyword>
<dbReference type="SMART" id="SM00958">
    <property type="entry name" value="SecA_PP_bind"/>
    <property type="match status" value="1"/>
</dbReference>
<dbReference type="eggNOG" id="COG0653">
    <property type="taxonomic scope" value="Bacteria"/>
</dbReference>
<dbReference type="Pfam" id="PF07516">
    <property type="entry name" value="SecA_SW"/>
    <property type="match status" value="1"/>
</dbReference>
<feature type="binding site" evidence="13">
    <location>
        <position position="648"/>
    </location>
    <ligand>
        <name>ATP</name>
        <dbReference type="ChEBI" id="CHEBI:30616"/>
    </ligand>
</feature>
<evidence type="ECO:0000256" key="10">
    <source>
        <dbReference type="ARBA" id="ARBA00022967"/>
    </source>
</evidence>
<evidence type="ECO:0000259" key="16">
    <source>
        <dbReference type="PROSITE" id="PS51192"/>
    </source>
</evidence>
<dbReference type="PRINTS" id="PR00906">
    <property type="entry name" value="SECA"/>
</dbReference>
<dbReference type="GO" id="GO:0005829">
    <property type="term" value="C:cytosol"/>
    <property type="evidence" value="ECO:0007669"/>
    <property type="project" value="TreeGrafter"/>
</dbReference>
<dbReference type="Gene3D" id="3.40.50.300">
    <property type="entry name" value="P-loop containing nucleotide triphosphate hydrolases"/>
    <property type="match status" value="3"/>
</dbReference>
<organism evidence="19 20">
    <name type="scientific">Simkania negevensis (strain ATCC VR-1471 / DSM 27360 / Z)</name>
    <dbReference type="NCBI Taxonomy" id="331113"/>
    <lineage>
        <taxon>Bacteria</taxon>
        <taxon>Pseudomonadati</taxon>
        <taxon>Chlamydiota</taxon>
        <taxon>Chlamydiia</taxon>
        <taxon>Parachlamydiales</taxon>
        <taxon>Simkaniaceae</taxon>
        <taxon>Simkania</taxon>
    </lineage>
</organism>
<dbReference type="PROSITE" id="PS01312">
    <property type="entry name" value="SECA"/>
    <property type="match status" value="1"/>
</dbReference>
<feature type="binding site" evidence="13">
    <location>
        <begin position="130"/>
        <end position="134"/>
    </location>
    <ligand>
        <name>ATP</name>
        <dbReference type="ChEBI" id="CHEBI:30616"/>
    </ligand>
</feature>
<evidence type="ECO:0000256" key="9">
    <source>
        <dbReference type="ARBA" id="ARBA00022927"/>
    </source>
</evidence>
<comment type="catalytic activity">
    <reaction evidence="13">
        <text>ATP + H2O + cellular proteinSide 1 = ADP + phosphate + cellular proteinSide 2.</text>
        <dbReference type="EC" id="7.4.2.8"/>
    </reaction>
</comment>
<comment type="similarity">
    <text evidence="2 13 14">Belongs to the SecA family.</text>
</comment>
<dbReference type="GO" id="GO:0008564">
    <property type="term" value="F:protein-exporting ATPase activity"/>
    <property type="evidence" value="ECO:0007669"/>
    <property type="project" value="UniProtKB-EC"/>
</dbReference>
<feature type="domain" description="SecA family profile" evidence="18">
    <location>
        <begin position="15"/>
        <end position="726"/>
    </location>
</feature>
<keyword evidence="6 13" id="KW-0997">Cell inner membrane</keyword>
<dbReference type="PROSITE" id="PS51196">
    <property type="entry name" value="SECA_MOTOR_DEAD"/>
    <property type="match status" value="1"/>
</dbReference>
<dbReference type="SUPFAM" id="SSF81767">
    <property type="entry name" value="Pre-protein crosslinking domain of SecA"/>
    <property type="match status" value="1"/>
</dbReference>
<reference key="1">
    <citation type="journal article" date="2011" name="Mol. Biol. Evol.">
        <title>Unity in variety -- the pan-genome of the Chlamydiae.</title>
        <authorList>
            <person name="Collingro A."/>
            <person name="Tischler P."/>
            <person name="Weinmaier T."/>
            <person name="Penz T."/>
            <person name="Heinz E."/>
            <person name="Brunham R.C."/>
            <person name="Read T.D."/>
            <person name="Bavoil P.M."/>
            <person name="Sachse K."/>
            <person name="Kahane S."/>
            <person name="Friedman M.G."/>
            <person name="Rattei T."/>
            <person name="Myers G.S.A."/>
            <person name="Horn M."/>
        </authorList>
    </citation>
    <scope>NUCLEOTIDE SEQUENCE</scope>
    <source>
        <strain>Z</strain>
    </source>
</reference>
<keyword evidence="4 13" id="KW-1003">Cell membrane</keyword>
<feature type="binding site" evidence="13">
    <location>
        <position position="112"/>
    </location>
    <ligand>
        <name>ATP</name>
        <dbReference type="ChEBI" id="CHEBI:30616"/>
    </ligand>
</feature>
<keyword evidence="5 13" id="KW-0963">Cytoplasm</keyword>
<dbReference type="InterPro" id="IPR014018">
    <property type="entry name" value="SecA_motor_DEAD"/>
</dbReference>
<dbReference type="Pfam" id="PF01043">
    <property type="entry name" value="SecA_PP_bind"/>
    <property type="match status" value="1"/>
</dbReference>
<dbReference type="HAMAP" id="MF_01382">
    <property type="entry name" value="SecA"/>
    <property type="match status" value="1"/>
</dbReference>
<dbReference type="GO" id="GO:0005886">
    <property type="term" value="C:plasma membrane"/>
    <property type="evidence" value="ECO:0007669"/>
    <property type="project" value="UniProtKB-SubCell"/>
</dbReference>
<dbReference type="InterPro" id="IPR036266">
    <property type="entry name" value="SecA_Wing/Scaffold_sf"/>
</dbReference>
<accession>F8L5U2</accession>
<evidence type="ECO:0000313" key="19">
    <source>
        <dbReference type="EMBL" id="CCB88084.1"/>
    </source>
</evidence>
<evidence type="ECO:0000256" key="14">
    <source>
        <dbReference type="RuleBase" id="RU003874"/>
    </source>
</evidence>
<dbReference type="SMART" id="SM00957">
    <property type="entry name" value="SecA_DEAD"/>
    <property type="match status" value="1"/>
</dbReference>
<evidence type="ECO:0000256" key="2">
    <source>
        <dbReference type="ARBA" id="ARBA00007650"/>
    </source>
</evidence>
<dbReference type="PANTHER" id="PTHR30612:SF0">
    <property type="entry name" value="CHLOROPLAST PROTEIN-TRANSPORTING ATPASE"/>
    <property type="match status" value="1"/>
</dbReference>
<keyword evidence="3 13" id="KW-0813">Transport</keyword>
<reference evidence="19 20" key="2">
    <citation type="journal article" date="2011" name="Mol. Biol. Evol.">
        <title>Unity in variety--the pan-genome of the Chlamydiae.</title>
        <authorList>
            <person name="Collingro A."/>
            <person name="Tischler P."/>
            <person name="Weinmaier T."/>
            <person name="Penz T."/>
            <person name="Heinz E."/>
            <person name="Brunham R.C."/>
            <person name="Read T.D."/>
            <person name="Bavoil P.M."/>
            <person name="Sachse K."/>
            <person name="Kahane S."/>
            <person name="Friedman M.G."/>
            <person name="Rattei T."/>
            <person name="Myers G.S."/>
            <person name="Horn M."/>
        </authorList>
    </citation>
    <scope>NUCLEOTIDE SEQUENCE [LARGE SCALE GENOMIC DNA]</scope>
    <source>
        <strain evidence="20">ATCC VR-1471 / Z</strain>
    </source>
</reference>
<comment type="subunit">
    <text evidence="13">Monomer and homodimer. Part of the essential Sec protein translocation apparatus which comprises SecA, SecYEG and auxiliary proteins SecDF. Other proteins may also be involved.</text>
</comment>
<evidence type="ECO:0000259" key="17">
    <source>
        <dbReference type="PROSITE" id="PS51194"/>
    </source>
</evidence>
<dbReference type="SUPFAM" id="SSF52540">
    <property type="entry name" value="P-loop containing nucleoside triphosphate hydrolases"/>
    <property type="match status" value="2"/>
</dbReference>
<feature type="domain" description="Helicase ATP-binding" evidence="16">
    <location>
        <begin position="114"/>
        <end position="273"/>
    </location>
</feature>
<dbReference type="Gene3D" id="3.90.1440.10">
    <property type="entry name" value="SecA, preprotein cross-linking domain"/>
    <property type="match status" value="1"/>
</dbReference>
<dbReference type="PROSITE" id="PS51194">
    <property type="entry name" value="HELICASE_CTER"/>
    <property type="match status" value="1"/>
</dbReference>
<dbReference type="GO" id="GO:0043952">
    <property type="term" value="P:protein transport by the Sec complex"/>
    <property type="evidence" value="ECO:0007669"/>
    <property type="project" value="TreeGrafter"/>
</dbReference>